<dbReference type="RefSeq" id="WP_103436446.1">
    <property type="nucleotide sequence ID" value="NZ_MIND01000018.1"/>
</dbReference>
<protein>
    <submittedName>
        <fullName evidence="2">Uncharacterized protein</fullName>
    </submittedName>
</protein>
<evidence type="ECO:0000256" key="1">
    <source>
        <dbReference type="SAM" id="MobiDB-lite"/>
    </source>
</evidence>
<feature type="region of interest" description="Disordered" evidence="1">
    <location>
        <begin position="1"/>
        <end position="21"/>
    </location>
</feature>
<accession>A0A2S3WBE2</accession>
<sequence length="196" mass="23009">MLDFNKAFGKPSEPSDKDKPKIVIHRSQAEAEAETGYFYISSMIVSAQVADAIRDFVNSKGLRTYTRENKRKTSNNYYTLKFTLKLYYIDPVRNNATKYGWIDHRGHEGNLKSSVKGTTIRMRDKYGEYESFYHGPSQEAVAKYEEIWEKTPDLKQLYFWICQKYPSHIKDMSYTKTKPSYLNDDDEDFAYGDEFD</sequence>
<dbReference type="Proteomes" id="UP000237194">
    <property type="component" value="Unassembled WGS sequence"/>
</dbReference>
<name>A0A2S3WBE2_PSEPU</name>
<gene>
    <name evidence="2" type="ORF">BGP80_09770</name>
</gene>
<dbReference type="AlphaFoldDB" id="A0A2S3WBE2"/>
<evidence type="ECO:0000313" key="2">
    <source>
        <dbReference type="EMBL" id="POF88240.1"/>
    </source>
</evidence>
<evidence type="ECO:0000313" key="3">
    <source>
        <dbReference type="Proteomes" id="UP000237194"/>
    </source>
</evidence>
<dbReference type="EMBL" id="MIND01000018">
    <property type="protein sequence ID" value="POF88240.1"/>
    <property type="molecule type" value="Genomic_DNA"/>
</dbReference>
<reference evidence="2 3" key="1">
    <citation type="submission" date="2016-08" db="EMBL/GenBank/DDBJ databases">
        <authorList>
            <person name="Seilhamer J.J."/>
        </authorList>
    </citation>
    <scope>NUCLEOTIDE SEQUENCE [LARGE SCALE GENOMIC DNA]</scope>
    <source>
        <strain evidence="2 3">KT-27</strain>
    </source>
</reference>
<organism evidence="2 3">
    <name type="scientific">Pseudomonas putida</name>
    <name type="common">Arthrobacter siderocapsulatus</name>
    <dbReference type="NCBI Taxonomy" id="303"/>
    <lineage>
        <taxon>Bacteria</taxon>
        <taxon>Pseudomonadati</taxon>
        <taxon>Pseudomonadota</taxon>
        <taxon>Gammaproteobacteria</taxon>
        <taxon>Pseudomonadales</taxon>
        <taxon>Pseudomonadaceae</taxon>
        <taxon>Pseudomonas</taxon>
    </lineage>
</organism>
<comment type="caution">
    <text evidence="2">The sequence shown here is derived from an EMBL/GenBank/DDBJ whole genome shotgun (WGS) entry which is preliminary data.</text>
</comment>
<proteinExistence type="predicted"/>
<reference evidence="2 3" key="2">
    <citation type="submission" date="2018-03" db="EMBL/GenBank/DDBJ databases">
        <title>Draft genome of Pseudomonas putida strain KT-27.</title>
        <authorList>
            <person name="Yoshizawa S."/>
            <person name="Khan N.H."/>
            <person name="Nishimura M."/>
            <person name="Chiura H.X."/>
            <person name="Ogura Y."/>
            <person name="Hayashi T."/>
            <person name="Kogure K."/>
        </authorList>
    </citation>
    <scope>NUCLEOTIDE SEQUENCE [LARGE SCALE GENOMIC DNA]</scope>
    <source>
        <strain evidence="2 3">KT-27</strain>
    </source>
</reference>